<organism evidence="1 2">
    <name type="scientific">Pyronema omphalodes (strain CBS 100304)</name>
    <name type="common">Pyronema confluens</name>
    <dbReference type="NCBI Taxonomy" id="1076935"/>
    <lineage>
        <taxon>Eukaryota</taxon>
        <taxon>Fungi</taxon>
        <taxon>Dikarya</taxon>
        <taxon>Ascomycota</taxon>
        <taxon>Pezizomycotina</taxon>
        <taxon>Pezizomycetes</taxon>
        <taxon>Pezizales</taxon>
        <taxon>Pyronemataceae</taxon>
        <taxon>Pyronema</taxon>
    </lineage>
</organism>
<keyword evidence="2" id="KW-1185">Reference proteome</keyword>
<dbReference type="EMBL" id="HF935678">
    <property type="protein sequence ID" value="CCX12128.1"/>
    <property type="molecule type" value="Genomic_DNA"/>
</dbReference>
<reference evidence="1 2" key="1">
    <citation type="journal article" date="2013" name="PLoS Genet.">
        <title>The genome and development-dependent transcriptomes of Pyronema confluens: a window into fungal evolution.</title>
        <authorList>
            <person name="Traeger S."/>
            <person name="Altegoer F."/>
            <person name="Freitag M."/>
            <person name="Gabaldon T."/>
            <person name="Kempken F."/>
            <person name="Kumar A."/>
            <person name="Marcet-Houben M."/>
            <person name="Poggeler S."/>
            <person name="Stajich J.E."/>
            <person name="Nowrousian M."/>
        </authorList>
    </citation>
    <scope>NUCLEOTIDE SEQUENCE [LARGE SCALE GENOMIC DNA]</scope>
    <source>
        <strain evidence="2">CBS 100304</strain>
        <tissue evidence="1">Vegetative mycelium</tissue>
    </source>
</reference>
<proteinExistence type="predicted"/>
<accession>U4LCI1</accession>
<evidence type="ECO:0000313" key="2">
    <source>
        <dbReference type="Proteomes" id="UP000018144"/>
    </source>
</evidence>
<protein>
    <submittedName>
        <fullName evidence="1">Uncharacterized protein</fullName>
    </submittedName>
</protein>
<dbReference type="Proteomes" id="UP000018144">
    <property type="component" value="Unassembled WGS sequence"/>
</dbReference>
<evidence type="ECO:0000313" key="1">
    <source>
        <dbReference type="EMBL" id="CCX12128.1"/>
    </source>
</evidence>
<dbReference type="AlphaFoldDB" id="U4LCI1"/>
<gene>
    <name evidence="1" type="ORF">PCON_11722</name>
</gene>
<name>U4LCI1_PYROM</name>
<sequence length="42" mass="4553">MRDIFPRLIQVHSSLLGEITVCASGGNAGQCIRVVEVLSRLN</sequence>